<comment type="caution">
    <text evidence="1">The sequence shown here is derived from an EMBL/GenBank/DDBJ whole genome shotgun (WGS) entry which is preliminary data.</text>
</comment>
<keyword evidence="2" id="KW-1185">Reference proteome</keyword>
<dbReference type="EMBL" id="JAXAVX010000001">
    <property type="protein sequence ID" value="MDX8150094.1"/>
    <property type="molecule type" value="Genomic_DNA"/>
</dbReference>
<evidence type="ECO:0000313" key="2">
    <source>
        <dbReference type="Proteomes" id="UP001277761"/>
    </source>
</evidence>
<organism evidence="1 2">
    <name type="scientific">Patulibacter brassicae</name>
    <dbReference type="NCBI Taxonomy" id="1705717"/>
    <lineage>
        <taxon>Bacteria</taxon>
        <taxon>Bacillati</taxon>
        <taxon>Actinomycetota</taxon>
        <taxon>Thermoleophilia</taxon>
        <taxon>Solirubrobacterales</taxon>
        <taxon>Patulibacteraceae</taxon>
        <taxon>Patulibacter</taxon>
    </lineage>
</organism>
<name>A0ABU4VG32_9ACTN</name>
<accession>A0ABU4VG32</accession>
<reference evidence="1 2" key="1">
    <citation type="submission" date="2023-11" db="EMBL/GenBank/DDBJ databases">
        <authorList>
            <person name="Xu M."/>
            <person name="Jiang T."/>
        </authorList>
    </citation>
    <scope>NUCLEOTIDE SEQUENCE [LARGE SCALE GENOMIC DNA]</scope>
    <source>
        <strain evidence="1 2">SD</strain>
    </source>
</reference>
<dbReference type="Proteomes" id="UP001277761">
    <property type="component" value="Unassembled WGS sequence"/>
</dbReference>
<protein>
    <submittedName>
        <fullName evidence="1">Uncharacterized protein</fullName>
    </submittedName>
</protein>
<sequence>MPRCETEWPPIRDEQLRERLRTPTEDLLALLPPFLERIVPLMASILEAPLDERIAQAHGYPWERVDAPAVLRDGVVEPDRPLDPHRRYAVVAIGANGSAQRLATKLVGVPVADARLSPATLADHDVVACPFPTGYGSFAGDLVPSPGTRVRITVLELTAPQVERLTFTEFGYDLGRLTGAVAVTDDGEEHPDPLAYVHRGSYGVDGAPVALAAVPAQDRTLRAMTQPELLEDCGRRLGFDGPPGAAGDALLRAILADPPGFVREHYAPLTAAALHPERPGFVPYPAA</sequence>
<evidence type="ECO:0000313" key="1">
    <source>
        <dbReference type="EMBL" id="MDX8150094.1"/>
    </source>
</evidence>
<gene>
    <name evidence="1" type="ORF">SK069_00685</name>
</gene>
<proteinExistence type="predicted"/>
<dbReference type="RefSeq" id="WP_319952247.1">
    <property type="nucleotide sequence ID" value="NZ_JAXAVX010000001.1"/>
</dbReference>